<keyword evidence="5 6" id="KW-0472">Membrane</keyword>
<dbReference type="InterPro" id="IPR050495">
    <property type="entry name" value="ATG22/LtaA_families"/>
</dbReference>
<dbReference type="SUPFAM" id="SSF103473">
    <property type="entry name" value="MFS general substrate transporter"/>
    <property type="match status" value="1"/>
</dbReference>
<evidence type="ECO:0000256" key="2">
    <source>
        <dbReference type="ARBA" id="ARBA00022448"/>
    </source>
</evidence>
<keyword evidence="4 6" id="KW-1133">Transmembrane helix</keyword>
<organism evidence="7 8">
    <name type="scientific">Silicimonas algicola</name>
    <dbReference type="NCBI Taxonomy" id="1826607"/>
    <lineage>
        <taxon>Bacteria</taxon>
        <taxon>Pseudomonadati</taxon>
        <taxon>Pseudomonadota</taxon>
        <taxon>Alphaproteobacteria</taxon>
        <taxon>Rhodobacterales</taxon>
        <taxon>Paracoccaceae</taxon>
    </lineage>
</organism>
<dbReference type="Gene3D" id="1.20.1250.20">
    <property type="entry name" value="MFS general substrate transporter like domains"/>
    <property type="match status" value="2"/>
</dbReference>
<dbReference type="RefSeq" id="WP_109760825.1">
    <property type="nucleotide sequence ID" value="NZ_CP034588.1"/>
</dbReference>
<feature type="transmembrane region" description="Helical" evidence="6">
    <location>
        <begin position="291"/>
        <end position="312"/>
    </location>
</feature>
<name>A0A316FZB3_9RHOB</name>
<accession>A0A316FZB3</accession>
<keyword evidence="2" id="KW-0813">Transport</keyword>
<gene>
    <name evidence="7" type="ORF">C8D95_11222</name>
</gene>
<sequence>MAEPTLKQRVWGWYFFDWATQPYHTVLLTFVFGPFFATVAATHFMATGLEEQAADARAQSLWSLCLTVTGLIVGFGGPVMGALADTAGRRMPWIVVFSALYVTGASALWVTMPDGSNLSFALIAFGIGFIGAEFALIFTNAQLPGLGTRAEIGRISGSGFAFGYLGGLVSLILVLALFVEQPSGKTLVGLSPLFGLDPDMREGTRFAGPFAAIWFVIFMVPYFLWVRETRSVRRPHSVSAALIHLAASVRALKDRPSLASYLGGSMLYRDALNGLYGFGGTYAALVLNWDVIRIGVFGIVSVIAAAAFSWLGGHLDRRHGPKPVITTAVLGLTIVSAVVASMTRESFFGIPLAEGSSLPDTVFLFCGVLIGGLGGVLQAASRSMMVRHTDAGSETSGFGLYGLAGRATSFLAPALIGLVTIATGDARLGVLPLILLFLSGLGLLRWTRPEGDRAEQWSDTSLPPSP</sequence>
<evidence type="ECO:0000313" key="7">
    <source>
        <dbReference type="EMBL" id="PWK54034.1"/>
    </source>
</evidence>
<evidence type="ECO:0000256" key="4">
    <source>
        <dbReference type="ARBA" id="ARBA00022989"/>
    </source>
</evidence>
<evidence type="ECO:0000256" key="6">
    <source>
        <dbReference type="SAM" id="Phobius"/>
    </source>
</evidence>
<dbReference type="InterPro" id="IPR024671">
    <property type="entry name" value="Atg22-like"/>
</dbReference>
<dbReference type="Proteomes" id="UP000245390">
    <property type="component" value="Unassembled WGS sequence"/>
</dbReference>
<feature type="transmembrane region" description="Helical" evidence="6">
    <location>
        <begin position="91"/>
        <end position="112"/>
    </location>
</feature>
<feature type="transmembrane region" description="Helical" evidence="6">
    <location>
        <begin position="428"/>
        <end position="446"/>
    </location>
</feature>
<evidence type="ECO:0000256" key="3">
    <source>
        <dbReference type="ARBA" id="ARBA00022692"/>
    </source>
</evidence>
<protein>
    <submittedName>
        <fullName evidence="7">UMF1 family MFS transporter</fullName>
    </submittedName>
</protein>
<feature type="transmembrane region" description="Helical" evidence="6">
    <location>
        <begin position="118"/>
        <end position="138"/>
    </location>
</feature>
<dbReference type="KEGG" id="salo:EF888_19215"/>
<dbReference type="GO" id="GO:0012505">
    <property type="term" value="C:endomembrane system"/>
    <property type="evidence" value="ECO:0007669"/>
    <property type="project" value="UniProtKB-SubCell"/>
</dbReference>
<dbReference type="OrthoDB" id="9768783at2"/>
<dbReference type="InterPro" id="IPR036259">
    <property type="entry name" value="MFS_trans_sf"/>
</dbReference>
<feature type="transmembrane region" description="Helical" evidence="6">
    <location>
        <begin position="26"/>
        <end position="49"/>
    </location>
</feature>
<feature type="transmembrane region" description="Helical" evidence="6">
    <location>
        <begin position="400"/>
        <end position="422"/>
    </location>
</feature>
<comment type="subcellular location">
    <subcellularLocation>
        <location evidence="1">Endomembrane system</location>
        <topology evidence="1">Multi-pass membrane protein</topology>
    </subcellularLocation>
</comment>
<keyword evidence="3 6" id="KW-0812">Transmembrane</keyword>
<feature type="transmembrane region" description="Helical" evidence="6">
    <location>
        <begin position="362"/>
        <end position="380"/>
    </location>
</feature>
<evidence type="ECO:0000256" key="1">
    <source>
        <dbReference type="ARBA" id="ARBA00004127"/>
    </source>
</evidence>
<dbReference type="AlphaFoldDB" id="A0A316FZB3"/>
<dbReference type="Pfam" id="PF11700">
    <property type="entry name" value="ATG22"/>
    <property type="match status" value="1"/>
</dbReference>
<evidence type="ECO:0000256" key="5">
    <source>
        <dbReference type="ARBA" id="ARBA00023136"/>
    </source>
</evidence>
<feature type="transmembrane region" description="Helical" evidence="6">
    <location>
        <begin position="159"/>
        <end position="179"/>
    </location>
</feature>
<feature type="transmembrane region" description="Helical" evidence="6">
    <location>
        <begin position="206"/>
        <end position="225"/>
    </location>
</feature>
<comment type="caution">
    <text evidence="7">The sequence shown here is derived from an EMBL/GenBank/DDBJ whole genome shotgun (WGS) entry which is preliminary data.</text>
</comment>
<dbReference type="EMBL" id="QGGV01000012">
    <property type="protein sequence ID" value="PWK54034.1"/>
    <property type="molecule type" value="Genomic_DNA"/>
</dbReference>
<reference evidence="7 8" key="1">
    <citation type="submission" date="2018-05" db="EMBL/GenBank/DDBJ databases">
        <title>Genomic Encyclopedia of Type Strains, Phase IV (KMG-IV): sequencing the most valuable type-strain genomes for metagenomic binning, comparative biology and taxonomic classification.</title>
        <authorList>
            <person name="Goeker M."/>
        </authorList>
    </citation>
    <scope>NUCLEOTIDE SEQUENCE [LARGE SCALE GENOMIC DNA]</scope>
    <source>
        <strain evidence="7 8">DSM 103371</strain>
    </source>
</reference>
<evidence type="ECO:0000313" key="8">
    <source>
        <dbReference type="Proteomes" id="UP000245390"/>
    </source>
</evidence>
<feature type="transmembrane region" description="Helical" evidence="6">
    <location>
        <begin position="61"/>
        <end position="84"/>
    </location>
</feature>
<keyword evidence="8" id="KW-1185">Reference proteome</keyword>
<dbReference type="PANTHER" id="PTHR23519">
    <property type="entry name" value="AUTOPHAGY-RELATED PROTEIN 22"/>
    <property type="match status" value="1"/>
</dbReference>
<feature type="transmembrane region" description="Helical" evidence="6">
    <location>
        <begin position="324"/>
        <end position="342"/>
    </location>
</feature>
<proteinExistence type="predicted"/>
<dbReference type="PANTHER" id="PTHR23519:SF1">
    <property type="entry name" value="AUTOPHAGY-RELATED PROTEIN 22"/>
    <property type="match status" value="1"/>
</dbReference>